<sequence>MKKRFLPVLAVIALTACSKNAVAPASSTQQVEAIWSTTAQYGSYSTNGYNFNNDIWGSGAGPQTLWVNSYSNWGVWSNQPNTGGIKSYPHIARYIGVALGSIKSCTSSFNVTIPGSGSYEAAYDIWDSNNANEIMLWMSYTGAVGPISYTYNSSGQAVPVASNVSVGGHTWNVYRGSNGSNAVYSFLRTSNATSGTVDVKAILNWIRSQGWIGNITLGNVEFGYEITSSSGGLNFDTNSFSVSSK</sequence>
<dbReference type="RefSeq" id="WP_188935390.1">
    <property type="nucleotide sequence ID" value="NZ_BMJC01000004.1"/>
</dbReference>
<evidence type="ECO:0000313" key="5">
    <source>
        <dbReference type="Proteomes" id="UP000607559"/>
    </source>
</evidence>
<comment type="similarity">
    <text evidence="1 2">Belongs to the glycosyl hydrolase 12 (cellulase H) family.</text>
</comment>
<dbReference type="Proteomes" id="UP000607559">
    <property type="component" value="Unassembled WGS sequence"/>
</dbReference>
<accession>A0A8J2XVR1</accession>
<comment type="caution">
    <text evidence="4">The sequence shown here is derived from an EMBL/GenBank/DDBJ whole genome shotgun (WGS) entry which is preliminary data.</text>
</comment>
<name>A0A8J2XVR1_9BACT</name>
<evidence type="ECO:0000256" key="1">
    <source>
        <dbReference type="ARBA" id="ARBA00005519"/>
    </source>
</evidence>
<reference evidence="4" key="1">
    <citation type="journal article" date="2014" name="Int. J. Syst. Evol. Microbiol.">
        <title>Complete genome sequence of Corynebacterium casei LMG S-19264T (=DSM 44701T), isolated from a smear-ripened cheese.</title>
        <authorList>
            <consortium name="US DOE Joint Genome Institute (JGI-PGF)"/>
            <person name="Walter F."/>
            <person name="Albersmeier A."/>
            <person name="Kalinowski J."/>
            <person name="Ruckert C."/>
        </authorList>
    </citation>
    <scope>NUCLEOTIDE SEQUENCE</scope>
    <source>
        <strain evidence="4">CGMCC 1.15448</strain>
    </source>
</reference>
<feature type="chain" id="PRO_5035286965" description="Glycosyl hydrolase" evidence="3">
    <location>
        <begin position="22"/>
        <end position="245"/>
    </location>
</feature>
<dbReference type="SUPFAM" id="SSF49899">
    <property type="entry name" value="Concanavalin A-like lectins/glucanases"/>
    <property type="match status" value="1"/>
</dbReference>
<proteinExistence type="inferred from homology"/>
<dbReference type="InterPro" id="IPR013320">
    <property type="entry name" value="ConA-like_dom_sf"/>
</dbReference>
<evidence type="ECO:0000313" key="4">
    <source>
        <dbReference type="EMBL" id="GGB13806.1"/>
    </source>
</evidence>
<dbReference type="Gene3D" id="2.60.120.180">
    <property type="match status" value="1"/>
</dbReference>
<dbReference type="EMBL" id="BMJC01000004">
    <property type="protein sequence ID" value="GGB13806.1"/>
    <property type="molecule type" value="Genomic_DNA"/>
</dbReference>
<reference evidence="4" key="2">
    <citation type="submission" date="2020-09" db="EMBL/GenBank/DDBJ databases">
        <authorList>
            <person name="Sun Q."/>
            <person name="Zhou Y."/>
        </authorList>
    </citation>
    <scope>NUCLEOTIDE SEQUENCE</scope>
    <source>
        <strain evidence="4">CGMCC 1.15448</strain>
    </source>
</reference>
<dbReference type="NCBIfam" id="NF004860">
    <property type="entry name" value="PRK06215.1"/>
    <property type="match status" value="1"/>
</dbReference>
<gene>
    <name evidence="4" type="ORF">GCM10011511_41920</name>
</gene>
<keyword evidence="2" id="KW-0624">Polysaccharide degradation</keyword>
<evidence type="ECO:0000256" key="3">
    <source>
        <dbReference type="SAM" id="SignalP"/>
    </source>
</evidence>
<keyword evidence="5" id="KW-1185">Reference proteome</keyword>
<dbReference type="Pfam" id="PF01670">
    <property type="entry name" value="Glyco_hydro_12"/>
    <property type="match status" value="1"/>
</dbReference>
<keyword evidence="3" id="KW-0732">Signal</keyword>
<dbReference type="PROSITE" id="PS51257">
    <property type="entry name" value="PROKAR_LIPOPROTEIN"/>
    <property type="match status" value="1"/>
</dbReference>
<dbReference type="GO" id="GO:0008810">
    <property type="term" value="F:cellulase activity"/>
    <property type="evidence" value="ECO:0007669"/>
    <property type="project" value="InterPro"/>
</dbReference>
<dbReference type="InterPro" id="IPR002594">
    <property type="entry name" value="GH12"/>
</dbReference>
<dbReference type="PANTHER" id="PTHR34002">
    <property type="entry name" value="BLR1656 PROTEIN"/>
    <property type="match status" value="1"/>
</dbReference>
<feature type="signal peptide" evidence="3">
    <location>
        <begin position="1"/>
        <end position="21"/>
    </location>
</feature>
<keyword evidence="2" id="KW-0378">Hydrolase</keyword>
<protein>
    <recommendedName>
        <fullName evidence="6">Glycosyl hydrolase</fullName>
    </recommendedName>
</protein>
<keyword evidence="2" id="KW-0119">Carbohydrate metabolism</keyword>
<dbReference type="PANTHER" id="PTHR34002:SF9">
    <property type="entry name" value="XYLOGLUCAN-SPECIFIC ENDO-BETA-1,4-GLUCANASE A"/>
    <property type="match status" value="1"/>
</dbReference>
<dbReference type="InterPro" id="IPR013319">
    <property type="entry name" value="GH11/12"/>
</dbReference>
<evidence type="ECO:0008006" key="6">
    <source>
        <dbReference type="Google" id="ProtNLM"/>
    </source>
</evidence>
<dbReference type="GO" id="GO:0000272">
    <property type="term" value="P:polysaccharide catabolic process"/>
    <property type="evidence" value="ECO:0007669"/>
    <property type="project" value="UniProtKB-KW"/>
</dbReference>
<organism evidence="4 5">
    <name type="scientific">Puia dinghuensis</name>
    <dbReference type="NCBI Taxonomy" id="1792502"/>
    <lineage>
        <taxon>Bacteria</taxon>
        <taxon>Pseudomonadati</taxon>
        <taxon>Bacteroidota</taxon>
        <taxon>Chitinophagia</taxon>
        <taxon>Chitinophagales</taxon>
        <taxon>Chitinophagaceae</taxon>
        <taxon>Puia</taxon>
    </lineage>
</organism>
<dbReference type="AlphaFoldDB" id="A0A8J2XVR1"/>
<keyword evidence="2" id="KW-0326">Glycosidase</keyword>
<evidence type="ECO:0000256" key="2">
    <source>
        <dbReference type="RuleBase" id="RU361163"/>
    </source>
</evidence>